<evidence type="ECO:0000313" key="1">
    <source>
        <dbReference type="EMBL" id="CEO51967.1"/>
    </source>
</evidence>
<proteinExistence type="predicted"/>
<dbReference type="EMBL" id="CDPU01000026">
    <property type="protein sequence ID" value="CEO51967.1"/>
    <property type="molecule type" value="Genomic_DNA"/>
</dbReference>
<protein>
    <submittedName>
        <fullName evidence="1">Uncharacterized protein</fullName>
    </submittedName>
</protein>
<accession>A0A0B7K8V9</accession>
<organism evidence="1">
    <name type="scientific">Bionectria ochroleuca</name>
    <name type="common">Gliocladium roseum</name>
    <dbReference type="NCBI Taxonomy" id="29856"/>
    <lineage>
        <taxon>Eukaryota</taxon>
        <taxon>Fungi</taxon>
        <taxon>Dikarya</taxon>
        <taxon>Ascomycota</taxon>
        <taxon>Pezizomycotina</taxon>
        <taxon>Sordariomycetes</taxon>
        <taxon>Hypocreomycetidae</taxon>
        <taxon>Hypocreales</taxon>
        <taxon>Bionectriaceae</taxon>
        <taxon>Clonostachys</taxon>
    </lineage>
</organism>
<reference evidence="1" key="1">
    <citation type="submission" date="2015-01" db="EMBL/GenBank/DDBJ databases">
        <authorList>
            <person name="Durling Mikael"/>
        </authorList>
    </citation>
    <scope>NUCLEOTIDE SEQUENCE</scope>
</reference>
<dbReference type="AlphaFoldDB" id="A0A0B7K8V9"/>
<gene>
    <name evidence="1" type="ORF">BN869_000008025_1</name>
</gene>
<sequence length="205" mass="23797">MGKPSDSGSPKKLLSEANPPVRILVQTLTHLVPGENSDSKTRGFLNLICQKHWRCDFEFPKFRWATYGCDFASDNRRCFFLVDYGRSHNDAAVPILPYEWTGKSFESRTQLLQVPEIQAKLKYGIPFTESPKPTKKEKPDKRPIRAIVKSRLSYLEEVPTLELDYMRSHPEDLAWLEAHVRPRLWKEFVVQLNKEKPTNAPEIEK</sequence>
<name>A0A0B7K8V9_BIOOC</name>